<evidence type="ECO:0000313" key="1">
    <source>
        <dbReference type="EMBL" id="QBF24731.1"/>
    </source>
</evidence>
<gene>
    <name evidence="1" type="ORF">EXN22_03140</name>
</gene>
<dbReference type="InterPro" id="IPR025361">
    <property type="entry name" value="DUF4265"/>
</dbReference>
<dbReference type="KEGG" id="ptk:EXN22_03140"/>
<organism evidence="1 2">
    <name type="scientific">Pseudomonas tructae</name>
    <dbReference type="NCBI Taxonomy" id="2518644"/>
    <lineage>
        <taxon>Bacteria</taxon>
        <taxon>Pseudomonadati</taxon>
        <taxon>Pseudomonadota</taxon>
        <taxon>Gammaproteobacteria</taxon>
        <taxon>Pseudomonadales</taxon>
        <taxon>Pseudomonadaceae</taxon>
        <taxon>Pseudomonas</taxon>
    </lineage>
</organism>
<protein>
    <submittedName>
        <fullName evidence="1">DUF4265 domain-containing protein</fullName>
    </submittedName>
</protein>
<reference evidence="1 2" key="1">
    <citation type="submission" date="2019-02" db="EMBL/GenBank/DDBJ databases">
        <title>Complete genome sequence of Pseudomonas sp. SNU WT1 isolated from rainbow trout.</title>
        <authorList>
            <person name="Oh W.T."/>
            <person name="Park S.C."/>
        </authorList>
    </citation>
    <scope>NUCLEOTIDE SEQUENCE [LARGE SCALE GENOMIC DNA]</scope>
    <source>
        <strain evidence="1 2">SNU WT1</strain>
    </source>
</reference>
<dbReference type="Proteomes" id="UP000291130">
    <property type="component" value="Chromosome"/>
</dbReference>
<proteinExistence type="predicted"/>
<sequence length="161" mass="18309">MDCQHSAHIRIYIDTRKNGKPVFETVPVREIDANTYELLSSPGLALDLARGDTIRINHPEQRAEVLQRGGNFCIHIYADDLPQDAVDSLQDQVQTLLGGTLDGRYKGNLTLAIPARNGFAAIRPVFDRFREATGVEWYYANIYRNLDDSEDETLLDWWLDS</sequence>
<dbReference type="AlphaFoldDB" id="A0A411MD51"/>
<dbReference type="EMBL" id="CP035952">
    <property type="protein sequence ID" value="QBF24731.1"/>
    <property type="molecule type" value="Genomic_DNA"/>
</dbReference>
<dbReference type="Pfam" id="PF14085">
    <property type="entry name" value="DUF4265"/>
    <property type="match status" value="1"/>
</dbReference>
<name>A0A411MD51_9PSED</name>
<accession>A0A411MD51</accession>
<keyword evidence="2" id="KW-1185">Reference proteome</keyword>
<evidence type="ECO:0000313" key="2">
    <source>
        <dbReference type="Proteomes" id="UP000291130"/>
    </source>
</evidence>
<dbReference type="RefSeq" id="WP_130262548.1">
    <property type="nucleotide sequence ID" value="NZ_CP035952.1"/>
</dbReference>
<dbReference type="OrthoDB" id="9003131at2"/>